<organism evidence="2 3">
    <name type="scientific">Saccharopolyspora phatthalungensis</name>
    <dbReference type="NCBI Taxonomy" id="664693"/>
    <lineage>
        <taxon>Bacteria</taxon>
        <taxon>Bacillati</taxon>
        <taxon>Actinomycetota</taxon>
        <taxon>Actinomycetes</taxon>
        <taxon>Pseudonocardiales</taxon>
        <taxon>Pseudonocardiaceae</taxon>
        <taxon>Saccharopolyspora</taxon>
    </lineage>
</organism>
<keyword evidence="1" id="KW-0812">Transmembrane</keyword>
<accession>A0A840PXR4</accession>
<keyword evidence="3" id="KW-1185">Reference proteome</keyword>
<feature type="transmembrane region" description="Helical" evidence="1">
    <location>
        <begin position="114"/>
        <end position="135"/>
    </location>
</feature>
<sequence length="179" mass="18210">MAIVMTWSAPQSSQPWRILPLVLLAVALGAVMAWAIRGRAADLDAGVGSLLLQPIGAGHHDGSGGASPPPPILREGAANYFGITLLAAHLTFGGLLISGAIAHRQTRAGRIGTPLAFAAISALLAGLATVPVAALSVGNAISFSNTLAAAVTVLQYSFALSLIVTILVDLRLRVPNPGR</sequence>
<proteinExistence type="predicted"/>
<name>A0A840PXR4_9PSEU</name>
<keyword evidence="1" id="KW-1133">Transmembrane helix</keyword>
<evidence type="ECO:0000313" key="3">
    <source>
        <dbReference type="Proteomes" id="UP000584374"/>
    </source>
</evidence>
<protein>
    <submittedName>
        <fullName evidence="2">Uncharacterized protein</fullName>
    </submittedName>
</protein>
<feature type="transmembrane region" description="Helical" evidence="1">
    <location>
        <begin position="80"/>
        <end position="102"/>
    </location>
</feature>
<comment type="caution">
    <text evidence="2">The sequence shown here is derived from an EMBL/GenBank/DDBJ whole genome shotgun (WGS) entry which is preliminary data.</text>
</comment>
<evidence type="ECO:0000313" key="2">
    <source>
        <dbReference type="EMBL" id="MBB5152557.1"/>
    </source>
</evidence>
<gene>
    <name evidence="2" type="ORF">BJ970_000091</name>
</gene>
<dbReference type="Proteomes" id="UP000584374">
    <property type="component" value="Unassembled WGS sequence"/>
</dbReference>
<dbReference type="RefSeq" id="WP_184722063.1">
    <property type="nucleotide sequence ID" value="NZ_JACHIW010000001.1"/>
</dbReference>
<dbReference type="EMBL" id="JACHIW010000001">
    <property type="protein sequence ID" value="MBB5152557.1"/>
    <property type="molecule type" value="Genomic_DNA"/>
</dbReference>
<keyword evidence="1" id="KW-0472">Membrane</keyword>
<evidence type="ECO:0000256" key="1">
    <source>
        <dbReference type="SAM" id="Phobius"/>
    </source>
</evidence>
<feature type="transmembrane region" description="Helical" evidence="1">
    <location>
        <begin position="147"/>
        <end position="170"/>
    </location>
</feature>
<dbReference type="AlphaFoldDB" id="A0A840PXR4"/>
<reference evidence="2 3" key="1">
    <citation type="submission" date="2020-08" db="EMBL/GenBank/DDBJ databases">
        <title>Sequencing the genomes of 1000 actinobacteria strains.</title>
        <authorList>
            <person name="Klenk H.-P."/>
        </authorList>
    </citation>
    <scope>NUCLEOTIDE SEQUENCE [LARGE SCALE GENOMIC DNA]</scope>
    <source>
        <strain evidence="2 3">DSM 45584</strain>
    </source>
</reference>